<dbReference type="Pfam" id="PF06985">
    <property type="entry name" value="HET"/>
    <property type="match status" value="1"/>
</dbReference>
<organism evidence="2 3">
    <name type="scientific">Truncatella angustata</name>
    <dbReference type="NCBI Taxonomy" id="152316"/>
    <lineage>
        <taxon>Eukaryota</taxon>
        <taxon>Fungi</taxon>
        <taxon>Dikarya</taxon>
        <taxon>Ascomycota</taxon>
        <taxon>Pezizomycotina</taxon>
        <taxon>Sordariomycetes</taxon>
        <taxon>Xylariomycetidae</taxon>
        <taxon>Amphisphaeriales</taxon>
        <taxon>Sporocadaceae</taxon>
        <taxon>Truncatella</taxon>
    </lineage>
</organism>
<dbReference type="InterPro" id="IPR010730">
    <property type="entry name" value="HET"/>
</dbReference>
<reference evidence="2" key="1">
    <citation type="journal article" date="2021" name="Nat. Commun.">
        <title>Genetic determinants of endophytism in the Arabidopsis root mycobiome.</title>
        <authorList>
            <person name="Mesny F."/>
            <person name="Miyauchi S."/>
            <person name="Thiergart T."/>
            <person name="Pickel B."/>
            <person name="Atanasova L."/>
            <person name="Karlsson M."/>
            <person name="Huettel B."/>
            <person name="Barry K.W."/>
            <person name="Haridas S."/>
            <person name="Chen C."/>
            <person name="Bauer D."/>
            <person name="Andreopoulos W."/>
            <person name="Pangilinan J."/>
            <person name="LaButti K."/>
            <person name="Riley R."/>
            <person name="Lipzen A."/>
            <person name="Clum A."/>
            <person name="Drula E."/>
            <person name="Henrissat B."/>
            <person name="Kohler A."/>
            <person name="Grigoriev I.V."/>
            <person name="Martin F.M."/>
            <person name="Hacquard S."/>
        </authorList>
    </citation>
    <scope>NUCLEOTIDE SEQUENCE</scope>
    <source>
        <strain evidence="2">MPI-SDFR-AT-0073</strain>
    </source>
</reference>
<dbReference type="EMBL" id="JAGPXC010000009">
    <property type="protein sequence ID" value="KAH6646983.1"/>
    <property type="molecule type" value="Genomic_DNA"/>
</dbReference>
<sequence>MRLIRSTLQGKPCLTSFSESTIPPYAVLSHTWETQDQEVTLKDMLESSGRTKAGYRKVEFCGDQTQKDNLEYFWVDSCCIDRSSSAELSRSINSMFRWYQNAQKCYVYLQDVSTLKGDDRESWEPSFRNSRWFTRGWTLQELLAPKTVEFYSKEGQKLGDRKTLEGPVHEATGIARKALQGTPLTQFDVEERFSWVYKRQTSEPEDKAYSMLGIFDVSLPLVYGEGEIHALRRLREAIARENSITVNIGLPG</sequence>
<dbReference type="PANTHER" id="PTHR10622:SF13">
    <property type="entry name" value="NACHT DOMAIN-CONTAINING PROTEIN"/>
    <property type="match status" value="1"/>
</dbReference>
<dbReference type="RefSeq" id="XP_045953497.1">
    <property type="nucleotide sequence ID" value="XM_046108994.1"/>
</dbReference>
<evidence type="ECO:0000259" key="1">
    <source>
        <dbReference type="Pfam" id="PF06985"/>
    </source>
</evidence>
<feature type="domain" description="Heterokaryon incompatibility" evidence="1">
    <location>
        <begin position="25"/>
        <end position="113"/>
    </location>
</feature>
<proteinExistence type="predicted"/>
<name>A0A9P8RJ54_9PEZI</name>
<keyword evidence="3" id="KW-1185">Reference proteome</keyword>
<protein>
    <recommendedName>
        <fullName evidence="1">Heterokaryon incompatibility domain-containing protein</fullName>
    </recommendedName>
</protein>
<dbReference type="PANTHER" id="PTHR10622">
    <property type="entry name" value="HET DOMAIN-CONTAINING PROTEIN"/>
    <property type="match status" value="1"/>
</dbReference>
<dbReference type="OrthoDB" id="674604at2759"/>
<dbReference type="Proteomes" id="UP000758603">
    <property type="component" value="Unassembled WGS sequence"/>
</dbReference>
<accession>A0A9P8RJ54</accession>
<dbReference type="AlphaFoldDB" id="A0A9P8RJ54"/>
<gene>
    <name evidence="2" type="ORF">BKA67DRAFT_684456</name>
</gene>
<evidence type="ECO:0000313" key="3">
    <source>
        <dbReference type="Proteomes" id="UP000758603"/>
    </source>
</evidence>
<comment type="caution">
    <text evidence="2">The sequence shown here is derived from an EMBL/GenBank/DDBJ whole genome shotgun (WGS) entry which is preliminary data.</text>
</comment>
<evidence type="ECO:0000313" key="2">
    <source>
        <dbReference type="EMBL" id="KAH6646983.1"/>
    </source>
</evidence>
<dbReference type="GeneID" id="70137885"/>